<dbReference type="InterPro" id="IPR029043">
    <property type="entry name" value="GcvT/YgfZ_C"/>
</dbReference>
<feature type="domain" description="Aminomethyltransferase C-terminal" evidence="9">
    <location>
        <begin position="288"/>
        <end position="366"/>
    </location>
</feature>
<dbReference type="SUPFAM" id="SSF103025">
    <property type="entry name" value="Folate-binding domain"/>
    <property type="match status" value="1"/>
</dbReference>
<dbReference type="Gene3D" id="3.30.1360.120">
    <property type="entry name" value="Probable tRNA modification gtpase trme, domain 1"/>
    <property type="match status" value="1"/>
</dbReference>
<dbReference type="FunFam" id="3.30.70.1400:FF:000001">
    <property type="entry name" value="Aminomethyltransferase"/>
    <property type="match status" value="1"/>
</dbReference>
<evidence type="ECO:0000256" key="3">
    <source>
        <dbReference type="ARBA" id="ARBA00022576"/>
    </source>
</evidence>
<evidence type="ECO:0000313" key="11">
    <source>
        <dbReference type="Proteomes" id="UP000005555"/>
    </source>
</evidence>
<dbReference type="GO" id="GO:0005960">
    <property type="term" value="C:glycine cleavage complex"/>
    <property type="evidence" value="ECO:0007669"/>
    <property type="project" value="InterPro"/>
</dbReference>
<evidence type="ECO:0000256" key="1">
    <source>
        <dbReference type="ARBA" id="ARBA00008609"/>
    </source>
</evidence>
<dbReference type="Pfam" id="PF08669">
    <property type="entry name" value="GCV_T_C"/>
    <property type="match status" value="1"/>
</dbReference>
<dbReference type="EC" id="2.1.2.10" evidence="2"/>
<comment type="similarity">
    <text evidence="1">Belongs to the GcvT family.</text>
</comment>
<evidence type="ECO:0000259" key="9">
    <source>
        <dbReference type="Pfam" id="PF08669"/>
    </source>
</evidence>
<evidence type="ECO:0000256" key="2">
    <source>
        <dbReference type="ARBA" id="ARBA00012616"/>
    </source>
</evidence>
<evidence type="ECO:0000256" key="5">
    <source>
        <dbReference type="ARBA" id="ARBA00031395"/>
    </source>
</evidence>
<evidence type="ECO:0000259" key="8">
    <source>
        <dbReference type="Pfam" id="PF01571"/>
    </source>
</evidence>
<dbReference type="Gene3D" id="2.40.30.110">
    <property type="entry name" value="Aminomethyltransferase beta-barrel domains"/>
    <property type="match status" value="1"/>
</dbReference>
<dbReference type="NCBIfam" id="NF001567">
    <property type="entry name" value="PRK00389.1"/>
    <property type="match status" value="1"/>
</dbReference>
<comment type="caution">
    <text evidence="10">The sequence shown here is derived from an EMBL/GenBank/DDBJ whole genome shotgun (WGS) entry which is preliminary data.</text>
</comment>
<evidence type="ECO:0000256" key="4">
    <source>
        <dbReference type="ARBA" id="ARBA00022679"/>
    </source>
</evidence>
<protein>
    <recommendedName>
        <fullName evidence="2">aminomethyltransferase</fullName>
        <ecNumber evidence="2">2.1.2.10</ecNumber>
    </recommendedName>
    <alternativeName>
        <fullName evidence="5">Glycine cleavage system T protein</fullName>
    </alternativeName>
</protein>
<dbReference type="InterPro" id="IPR006223">
    <property type="entry name" value="GcvT"/>
</dbReference>
<evidence type="ECO:0000256" key="6">
    <source>
        <dbReference type="ARBA" id="ARBA00047665"/>
    </source>
</evidence>
<dbReference type="eggNOG" id="COG0404">
    <property type="taxonomic scope" value="Bacteria"/>
</dbReference>
<dbReference type="Proteomes" id="UP000005555">
    <property type="component" value="Unassembled WGS sequence"/>
</dbReference>
<dbReference type="InterPro" id="IPR013977">
    <property type="entry name" value="GcvT_C"/>
</dbReference>
<reference evidence="10 11" key="1">
    <citation type="submission" date="2006-03" db="EMBL/GenBank/DDBJ databases">
        <authorList>
            <person name="Giovannoni S.J."/>
            <person name="Cho J.-C."/>
            <person name="Ferriera S."/>
            <person name="Johnson J."/>
            <person name="Kravitz S."/>
            <person name="Halpern A."/>
            <person name="Remington K."/>
            <person name="Beeson K."/>
            <person name="Tran B."/>
            <person name="Rogers Y.-H."/>
            <person name="Friedman R."/>
            <person name="Venter J.C."/>
        </authorList>
    </citation>
    <scope>NUCLEOTIDE SEQUENCE [LARGE SCALE GENOMIC DNA]</scope>
    <source>
        <strain evidence="10 11">HTCC2207</strain>
    </source>
</reference>
<accession>Q1YP18</accession>
<dbReference type="Pfam" id="PF01571">
    <property type="entry name" value="GCV_T"/>
    <property type="match status" value="1"/>
</dbReference>
<feature type="binding site" evidence="7">
    <location>
        <position position="198"/>
    </location>
    <ligand>
        <name>substrate</name>
    </ligand>
</feature>
<dbReference type="InterPro" id="IPR006222">
    <property type="entry name" value="GCVT_N"/>
</dbReference>
<dbReference type="GO" id="GO:0006546">
    <property type="term" value="P:glycine catabolic process"/>
    <property type="evidence" value="ECO:0007669"/>
    <property type="project" value="InterPro"/>
</dbReference>
<dbReference type="NCBIfam" id="TIGR00528">
    <property type="entry name" value="gcvT"/>
    <property type="match status" value="1"/>
</dbReference>
<gene>
    <name evidence="10" type="ORF">GB2207_03152</name>
</gene>
<keyword evidence="3" id="KW-0032">Aminotransferase</keyword>
<dbReference type="OrthoDB" id="9774591at2"/>
<dbReference type="STRING" id="314287.GB2207_03152"/>
<keyword evidence="4" id="KW-0808">Transferase</keyword>
<dbReference type="Gene3D" id="3.30.70.1400">
    <property type="entry name" value="Aminomethyltransferase beta-barrel domains"/>
    <property type="match status" value="1"/>
</dbReference>
<dbReference type="GO" id="GO:0004047">
    <property type="term" value="F:aminomethyltransferase activity"/>
    <property type="evidence" value="ECO:0007669"/>
    <property type="project" value="UniProtKB-EC"/>
</dbReference>
<dbReference type="SUPFAM" id="SSF101790">
    <property type="entry name" value="Aminomethyltransferase beta-barrel domain"/>
    <property type="match status" value="1"/>
</dbReference>
<sequence>MSTDSDISKTVFYDHHLAAGGKMVPFAGYLMPVQYSSGIMQEHLHSRDNAGLFDVSHMGQIIIEGEGAAQALEKLMPVDLESLGINQQTYATLTNEQGGVMDDLIVTRWAENTFFLIVNAGCKMQDLEHIRSHLPDFDIRYLGEQGLLALQGLHAREIMAELSPEANKLVFMNGCHSTIDGIDCYITRSGYTGEDGFEISVDPSDALRLADKLLSYELVNWIGLGARDSLRLEAGLCLYGHDMNETTSPVEAGIIWSISKSRRVDGAKAGGFLGADVILGQIANGVSKKRVGFLVDGRAPVREGAEIVDQAGNVVGAITSGGFGPTLQAPVAMGYVSIEFAALGTQLNALVRGRSLPITVSKMPLVEQRYYRG</sequence>
<dbReference type="EMBL" id="AAPI01000013">
    <property type="protein sequence ID" value="EAS45946.1"/>
    <property type="molecule type" value="Genomic_DNA"/>
</dbReference>
<dbReference type="PANTHER" id="PTHR43757">
    <property type="entry name" value="AMINOMETHYLTRANSFERASE"/>
    <property type="match status" value="1"/>
</dbReference>
<dbReference type="NCBIfam" id="NF010093">
    <property type="entry name" value="PRK13579.1"/>
    <property type="match status" value="1"/>
</dbReference>
<keyword evidence="11" id="KW-1185">Reference proteome</keyword>
<proteinExistence type="inferred from homology"/>
<dbReference type="InterPro" id="IPR027266">
    <property type="entry name" value="TrmE/GcvT-like"/>
</dbReference>
<dbReference type="Gene3D" id="4.10.1250.10">
    <property type="entry name" value="Aminomethyltransferase fragment"/>
    <property type="match status" value="1"/>
</dbReference>
<comment type="catalytic activity">
    <reaction evidence="6">
        <text>N(6)-[(R)-S(8)-aminomethyldihydrolipoyl]-L-lysyl-[protein] + (6S)-5,6,7,8-tetrahydrofolate = N(6)-[(R)-dihydrolipoyl]-L-lysyl-[protein] + (6R)-5,10-methylene-5,6,7,8-tetrahydrofolate + NH4(+)</text>
        <dbReference type="Rhea" id="RHEA:16945"/>
        <dbReference type="Rhea" id="RHEA-COMP:10475"/>
        <dbReference type="Rhea" id="RHEA-COMP:10492"/>
        <dbReference type="ChEBI" id="CHEBI:15636"/>
        <dbReference type="ChEBI" id="CHEBI:28938"/>
        <dbReference type="ChEBI" id="CHEBI:57453"/>
        <dbReference type="ChEBI" id="CHEBI:83100"/>
        <dbReference type="ChEBI" id="CHEBI:83143"/>
        <dbReference type="EC" id="2.1.2.10"/>
    </reaction>
</comment>
<name>Q1YP18_9GAMM</name>
<evidence type="ECO:0000256" key="7">
    <source>
        <dbReference type="PIRSR" id="PIRSR006487-1"/>
    </source>
</evidence>
<dbReference type="AlphaFoldDB" id="Q1YP18"/>
<organism evidence="10 11">
    <name type="scientific">gamma proteobacterium HTCC2207</name>
    <dbReference type="NCBI Taxonomy" id="314287"/>
    <lineage>
        <taxon>Bacteria</taxon>
        <taxon>Pseudomonadati</taxon>
        <taxon>Pseudomonadota</taxon>
        <taxon>Gammaproteobacteria</taxon>
        <taxon>Cellvibrionales</taxon>
        <taxon>Porticoccaceae</taxon>
        <taxon>SAR92 clade</taxon>
    </lineage>
</organism>
<dbReference type="HOGENOM" id="CLU_007884_10_0_6"/>
<feature type="domain" description="GCVT N-terminal" evidence="8">
    <location>
        <begin position="12"/>
        <end position="260"/>
    </location>
</feature>
<dbReference type="PANTHER" id="PTHR43757:SF2">
    <property type="entry name" value="AMINOMETHYLTRANSFERASE, MITOCHONDRIAL"/>
    <property type="match status" value="1"/>
</dbReference>
<dbReference type="InterPro" id="IPR028896">
    <property type="entry name" value="GcvT/YgfZ/DmdA"/>
</dbReference>
<dbReference type="GO" id="GO:0008483">
    <property type="term" value="F:transaminase activity"/>
    <property type="evidence" value="ECO:0007669"/>
    <property type="project" value="UniProtKB-KW"/>
</dbReference>
<dbReference type="PIRSF" id="PIRSF006487">
    <property type="entry name" value="GcvT"/>
    <property type="match status" value="1"/>
</dbReference>
<evidence type="ECO:0000313" key="10">
    <source>
        <dbReference type="EMBL" id="EAS45946.1"/>
    </source>
</evidence>